<evidence type="ECO:0008006" key="3">
    <source>
        <dbReference type="Google" id="ProtNLM"/>
    </source>
</evidence>
<proteinExistence type="predicted"/>
<dbReference type="RefSeq" id="WP_161700128.1">
    <property type="nucleotide sequence ID" value="NZ_JAAAMU010000008.1"/>
</dbReference>
<organism evidence="1 2">
    <name type="scientific">Paenibacillus sacheonensis</name>
    <dbReference type="NCBI Taxonomy" id="742054"/>
    <lineage>
        <taxon>Bacteria</taxon>
        <taxon>Bacillati</taxon>
        <taxon>Bacillota</taxon>
        <taxon>Bacilli</taxon>
        <taxon>Bacillales</taxon>
        <taxon>Paenibacillaceae</taxon>
        <taxon>Paenibacillus</taxon>
    </lineage>
</organism>
<dbReference type="OrthoDB" id="3035958at2"/>
<dbReference type="Proteomes" id="UP000558113">
    <property type="component" value="Unassembled WGS sequence"/>
</dbReference>
<sequence length="162" mass="18885">MAVDDQYVSVFKVHEFLTERPLSMDDLTDRIIVQKSIYLAHEAGINCGDYMWTWYKKGPYSPALTRVVYDNLKSDFDPSKYALRDDVKQALERLKSVIKKRKSYTQLEESDWLELLASIHYLLKKHYDKNIAIRELQVLKPKYQIGHINQAIGALEDIGFVA</sequence>
<name>A0A7X5BXS4_9BACL</name>
<protein>
    <recommendedName>
        <fullName evidence="3">Antitoxin SocA-like Panacea domain-containing protein</fullName>
    </recommendedName>
</protein>
<dbReference type="AlphaFoldDB" id="A0A7X5BXS4"/>
<evidence type="ECO:0000313" key="2">
    <source>
        <dbReference type="Proteomes" id="UP000558113"/>
    </source>
</evidence>
<reference evidence="1 2" key="1">
    <citation type="submission" date="2020-01" db="EMBL/GenBank/DDBJ databases">
        <title>Paenibacillus soybeanensis sp. nov. isolated from the nodules of soybean (Glycine max(L.) Merr).</title>
        <authorList>
            <person name="Wang H."/>
        </authorList>
    </citation>
    <scope>NUCLEOTIDE SEQUENCE [LARGE SCALE GENOMIC DNA]</scope>
    <source>
        <strain evidence="1 2">DSM 23054</strain>
    </source>
</reference>
<comment type="caution">
    <text evidence="1">The sequence shown here is derived from an EMBL/GenBank/DDBJ whole genome shotgun (WGS) entry which is preliminary data.</text>
</comment>
<gene>
    <name evidence="1" type="ORF">GT003_17595</name>
</gene>
<dbReference type="EMBL" id="JAAAMU010000008">
    <property type="protein sequence ID" value="NBC70818.1"/>
    <property type="molecule type" value="Genomic_DNA"/>
</dbReference>
<evidence type="ECO:0000313" key="1">
    <source>
        <dbReference type="EMBL" id="NBC70818.1"/>
    </source>
</evidence>
<accession>A0A7X5BXS4</accession>
<keyword evidence="2" id="KW-1185">Reference proteome</keyword>